<evidence type="ECO:0000256" key="2">
    <source>
        <dbReference type="ARBA" id="ARBA00023125"/>
    </source>
</evidence>
<feature type="DNA-binding region" description="H-T-H motif" evidence="4">
    <location>
        <begin position="25"/>
        <end position="44"/>
    </location>
</feature>
<evidence type="ECO:0000256" key="1">
    <source>
        <dbReference type="ARBA" id="ARBA00023015"/>
    </source>
</evidence>
<dbReference type="AlphaFoldDB" id="A0A1M6UP00"/>
<evidence type="ECO:0000256" key="3">
    <source>
        <dbReference type="ARBA" id="ARBA00023163"/>
    </source>
</evidence>
<evidence type="ECO:0000259" key="5">
    <source>
        <dbReference type="PROSITE" id="PS50977"/>
    </source>
</evidence>
<feature type="domain" description="HTH tetR-type" evidence="5">
    <location>
        <begin position="2"/>
        <end position="62"/>
    </location>
</feature>
<evidence type="ECO:0000256" key="4">
    <source>
        <dbReference type="PROSITE-ProRule" id="PRU00335"/>
    </source>
</evidence>
<feature type="domain" description="HTH tetR-type" evidence="5">
    <location>
        <begin position="197"/>
        <end position="257"/>
    </location>
</feature>
<dbReference type="PRINTS" id="PR00455">
    <property type="entry name" value="HTHTETR"/>
</dbReference>
<dbReference type="GO" id="GO:0003700">
    <property type="term" value="F:DNA-binding transcription factor activity"/>
    <property type="evidence" value="ECO:0007669"/>
    <property type="project" value="TreeGrafter"/>
</dbReference>
<dbReference type="OrthoDB" id="5416719at2"/>
<dbReference type="InterPro" id="IPR050109">
    <property type="entry name" value="HTH-type_TetR-like_transc_reg"/>
</dbReference>
<evidence type="ECO:0000313" key="7">
    <source>
        <dbReference type="Proteomes" id="UP000183994"/>
    </source>
</evidence>
<dbReference type="SUPFAM" id="SSF46689">
    <property type="entry name" value="Homeodomain-like"/>
    <property type="match status" value="2"/>
</dbReference>
<dbReference type="Proteomes" id="UP000183994">
    <property type="component" value="Unassembled WGS sequence"/>
</dbReference>
<proteinExistence type="predicted"/>
<dbReference type="Gene3D" id="1.10.10.60">
    <property type="entry name" value="Homeodomain-like"/>
    <property type="match status" value="2"/>
</dbReference>
<dbReference type="InterPro" id="IPR001647">
    <property type="entry name" value="HTH_TetR"/>
</dbReference>
<dbReference type="Pfam" id="PF00440">
    <property type="entry name" value="TetR_N"/>
    <property type="match status" value="2"/>
</dbReference>
<dbReference type="Pfam" id="PF08359">
    <property type="entry name" value="TetR_C_4"/>
    <property type="match status" value="2"/>
</dbReference>
<dbReference type="SUPFAM" id="SSF48498">
    <property type="entry name" value="Tetracyclin repressor-like, C-terminal domain"/>
    <property type="match status" value="2"/>
</dbReference>
<dbReference type="STRING" id="1121393.SAMN02745216_03944"/>
<keyword evidence="1" id="KW-0805">Transcription regulation</keyword>
<gene>
    <name evidence="6" type="ORF">SAMN02745216_03944</name>
</gene>
<reference evidence="7" key="1">
    <citation type="submission" date="2016-11" db="EMBL/GenBank/DDBJ databases">
        <authorList>
            <person name="Varghese N."/>
            <person name="Submissions S."/>
        </authorList>
    </citation>
    <scope>NUCLEOTIDE SEQUENCE [LARGE SCALE GENOMIC DNA]</scope>
    <source>
        <strain evidence="7">DSM 16219</strain>
    </source>
</reference>
<dbReference type="PANTHER" id="PTHR30055:SF234">
    <property type="entry name" value="HTH-TYPE TRANSCRIPTIONAL REGULATOR BETI"/>
    <property type="match status" value="1"/>
</dbReference>
<dbReference type="InterPro" id="IPR009057">
    <property type="entry name" value="Homeodomain-like_sf"/>
</dbReference>
<dbReference type="RefSeq" id="WP_073477974.1">
    <property type="nucleotide sequence ID" value="NZ_FQZU01000031.1"/>
</dbReference>
<dbReference type="GO" id="GO:0000976">
    <property type="term" value="F:transcription cis-regulatory region binding"/>
    <property type="evidence" value="ECO:0007669"/>
    <property type="project" value="TreeGrafter"/>
</dbReference>
<dbReference type="InterPro" id="IPR013570">
    <property type="entry name" value="Tscrpt_reg_YsiA_C"/>
</dbReference>
<name>A0A1M6UP00_9BACT</name>
<dbReference type="PANTHER" id="PTHR30055">
    <property type="entry name" value="HTH-TYPE TRANSCRIPTIONAL REGULATOR RUTR"/>
    <property type="match status" value="1"/>
</dbReference>
<dbReference type="InterPro" id="IPR036271">
    <property type="entry name" value="Tet_transcr_reg_TetR-rel_C_sf"/>
</dbReference>
<dbReference type="Gene3D" id="1.10.357.10">
    <property type="entry name" value="Tetracycline Repressor, domain 2"/>
    <property type="match status" value="2"/>
</dbReference>
<accession>A0A1M6UP00</accession>
<sequence>MTTTKDRILLAAEELITANGIAETTIAKIAQKAEVADSLVYQYFKNKQDLLFSVASIKLEEALDLLAEQLEGIKDPESRLRKLIWYGLKYNDLNPGYARILLFECRSNADFYKTEAYRKIRRHAGIMTDILAQGVKEGQFRKDVNMGIIRDAVYGAMDFEAVSCIASGEIEKSRTDLEHLMNLILPMIKVRPDPPERDKRTRILLAAEKVFAAKGYNKAKMIDIAEEAAVSESAIYDYFKNKDDLLLAVPETRLKEHLESIMDSFDVKSPFAKLRRLIRYHFALYMINRDFLKVFLLHNQLNIQFYSSPAYKSYQKYLNILDKVVEEGQNRGDFRQDVSLRVFRNVFIGAFSHMALRWMIVEEGKNNDKMKEIDDLIDLLLDAVSAPKSEEEEG</sequence>
<evidence type="ECO:0000313" key="6">
    <source>
        <dbReference type="EMBL" id="SHK70890.1"/>
    </source>
</evidence>
<dbReference type="PROSITE" id="PS50977">
    <property type="entry name" value="HTH_TETR_2"/>
    <property type="match status" value="2"/>
</dbReference>
<organism evidence="6 7">
    <name type="scientific">Desulfatibacillum alkenivorans DSM 16219</name>
    <dbReference type="NCBI Taxonomy" id="1121393"/>
    <lineage>
        <taxon>Bacteria</taxon>
        <taxon>Pseudomonadati</taxon>
        <taxon>Thermodesulfobacteriota</taxon>
        <taxon>Desulfobacteria</taxon>
        <taxon>Desulfobacterales</taxon>
        <taxon>Desulfatibacillaceae</taxon>
        <taxon>Desulfatibacillum</taxon>
    </lineage>
</organism>
<keyword evidence="2 4" id="KW-0238">DNA-binding</keyword>
<keyword evidence="7" id="KW-1185">Reference proteome</keyword>
<keyword evidence="3" id="KW-0804">Transcription</keyword>
<dbReference type="EMBL" id="FQZU01000031">
    <property type="protein sequence ID" value="SHK70890.1"/>
    <property type="molecule type" value="Genomic_DNA"/>
</dbReference>
<feature type="DNA-binding region" description="H-T-H motif" evidence="4">
    <location>
        <begin position="220"/>
        <end position="239"/>
    </location>
</feature>
<protein>
    <submittedName>
        <fullName evidence="6">Transcriptional regulator, TetR family</fullName>
    </submittedName>
</protein>